<dbReference type="PANTHER" id="PTHR33085">
    <property type="entry name" value="OS12G0113100 PROTEIN-RELATED"/>
    <property type="match status" value="1"/>
</dbReference>
<dbReference type="AlphaFoldDB" id="A0A3L6PK31"/>
<dbReference type="PANTHER" id="PTHR33085:SF145">
    <property type="entry name" value="OS05G0302200 PROTEIN"/>
    <property type="match status" value="1"/>
</dbReference>
<protein>
    <recommendedName>
        <fullName evidence="3">F-box/kelch-repeat protein</fullName>
    </recommendedName>
</protein>
<dbReference type="InterPro" id="IPR012871">
    <property type="entry name" value="DUF1668_ORYSA"/>
</dbReference>
<keyword evidence="2" id="KW-1185">Reference proteome</keyword>
<evidence type="ECO:0000313" key="1">
    <source>
        <dbReference type="EMBL" id="RLM60243.1"/>
    </source>
</evidence>
<reference evidence="2" key="1">
    <citation type="journal article" date="2019" name="Nat. Commun.">
        <title>The genome of broomcorn millet.</title>
        <authorList>
            <person name="Zou C."/>
            <person name="Miki D."/>
            <person name="Li D."/>
            <person name="Tang Q."/>
            <person name="Xiao L."/>
            <person name="Rajput S."/>
            <person name="Deng P."/>
            <person name="Jia W."/>
            <person name="Huang R."/>
            <person name="Zhang M."/>
            <person name="Sun Y."/>
            <person name="Hu J."/>
            <person name="Fu X."/>
            <person name="Schnable P.S."/>
            <person name="Li F."/>
            <person name="Zhang H."/>
            <person name="Feng B."/>
            <person name="Zhu X."/>
            <person name="Liu R."/>
            <person name="Schnable J.C."/>
            <person name="Zhu J.-K."/>
            <person name="Zhang H."/>
        </authorList>
    </citation>
    <scope>NUCLEOTIDE SEQUENCE [LARGE SCALE GENOMIC DNA]</scope>
</reference>
<organism evidence="1 2">
    <name type="scientific">Panicum miliaceum</name>
    <name type="common">Proso millet</name>
    <name type="synonym">Broomcorn millet</name>
    <dbReference type="NCBI Taxonomy" id="4540"/>
    <lineage>
        <taxon>Eukaryota</taxon>
        <taxon>Viridiplantae</taxon>
        <taxon>Streptophyta</taxon>
        <taxon>Embryophyta</taxon>
        <taxon>Tracheophyta</taxon>
        <taxon>Spermatophyta</taxon>
        <taxon>Magnoliopsida</taxon>
        <taxon>Liliopsida</taxon>
        <taxon>Poales</taxon>
        <taxon>Poaceae</taxon>
        <taxon>PACMAD clade</taxon>
        <taxon>Panicoideae</taxon>
        <taxon>Panicodae</taxon>
        <taxon>Paniceae</taxon>
        <taxon>Panicinae</taxon>
        <taxon>Panicum</taxon>
        <taxon>Panicum sect. Panicum</taxon>
    </lineage>
</organism>
<dbReference type="OrthoDB" id="677695at2759"/>
<dbReference type="EMBL" id="PQIB02000016">
    <property type="protein sequence ID" value="RLM60243.1"/>
    <property type="molecule type" value="Genomic_DNA"/>
</dbReference>
<evidence type="ECO:0000313" key="2">
    <source>
        <dbReference type="Proteomes" id="UP000275267"/>
    </source>
</evidence>
<evidence type="ECO:0008006" key="3">
    <source>
        <dbReference type="Google" id="ProtNLM"/>
    </source>
</evidence>
<name>A0A3L6PK31_PANMI</name>
<gene>
    <name evidence="1" type="ORF">C2845_PM14G01710</name>
</gene>
<proteinExistence type="predicted"/>
<sequence length="348" mass="38580">MSFRRFLYLVANDGCAVHRGYSLHRIDTSRFFFRWSTEGIRAPLDSSGGAGAAADPSAVEDGGRLPDPVINLCPPHLGPHRDGWISFVLFKNEGNDEGHDKVVAMDNTGSSLMCGPDVPPTVRYMPSLCYKFAPFSLTVGDSLYVMDALPKPPNCRGQHNFELPSPRIDSYAVVAGASIAVSNNASAQTFLFDTANRTWSKAGGWVLPFARLAEYLPQHRLWFGVSPIEDGYRFCATNLVAWPDSGEMTRPPVVHGLWREPPPKWRPAECYAVHLGSSRFCIVRFFVIVGDPVHGCPDPGCCPRIQVEEELQAVVTGVEVESCGDELRVVKHKSERYKLELDHEYQVL</sequence>
<dbReference type="Proteomes" id="UP000275267">
    <property type="component" value="Unassembled WGS sequence"/>
</dbReference>
<dbReference type="Pfam" id="PF07893">
    <property type="entry name" value="DUF1668"/>
    <property type="match status" value="1"/>
</dbReference>
<accession>A0A3L6PK31</accession>
<comment type="caution">
    <text evidence="1">The sequence shown here is derived from an EMBL/GenBank/DDBJ whole genome shotgun (WGS) entry which is preliminary data.</text>
</comment>